<dbReference type="GO" id="GO:0052689">
    <property type="term" value="F:carboxylic ester hydrolase activity"/>
    <property type="evidence" value="ECO:0007669"/>
    <property type="project" value="UniProtKB-KW"/>
</dbReference>
<evidence type="ECO:0000256" key="1">
    <source>
        <dbReference type="ARBA" id="ARBA00006249"/>
    </source>
</evidence>
<keyword evidence="2" id="KW-0719">Serine esterase</keyword>
<dbReference type="PANTHER" id="PTHR33938">
    <property type="entry name" value="FERULOYL ESTERASE B-RELATED"/>
    <property type="match status" value="1"/>
</dbReference>
<keyword evidence="10" id="KW-1185">Reference proteome</keyword>
<feature type="chain" id="PRO_5021253359" evidence="8">
    <location>
        <begin position="28"/>
        <end position="507"/>
    </location>
</feature>
<keyword evidence="6" id="KW-0106">Calcium</keyword>
<sequence length="507" mass="55682">MLNRVKRSCWGFLAVFAVFGSGAMAHANNCADLKSLDLPDVRITVAEDIPGGEAWPFPSSVFNFLAGPNPGTDAAFCRVAGVIEKEIGFEVWLPLDWNDRFQAVGNGGFSGGLNFPAMNEAVMRGFATASTDTGHVTPDHMFDVSWIRGHPDRVENFGHRAHHLLAVTAKKIIAVHYGKGPKKSYYMGCSSGGWQGLTEAQKYPDDYDGIVAGAPANNFVRLQSRDFWVNAMKRANPEGMFGKPEVELLIAAAYAKCDPVDGVKDGIISQPRSCDFSARELVCKKDQTEGCLTQAQTDLADKLYGPEKTPKGLSVYPGNAYGATPFLWVPVIDQKLALTEIVTEDQRDWTPETFDPDRDIPALDKRLGDSLSAWKTDLSAYKARGGKLITYHGWTDPWLSPYNTVDYYQQVTKTMGAETQDEFFRLFMVPGMDHCRGGVGPNRFDMIGAIMKWVEQGEAPDRVIATGVDKEGAVVRTRPLCPYPQVAVYKGEGDTDQAGSFECRASE</sequence>
<feature type="signal peptide" evidence="8">
    <location>
        <begin position="1"/>
        <end position="27"/>
    </location>
</feature>
<dbReference type="AlphaFoldDB" id="A0A501PD29"/>
<keyword evidence="4 8" id="KW-0732">Signal</keyword>
<organism evidence="9 10">
    <name type="scientific">Emcibacter nanhaiensis</name>
    <dbReference type="NCBI Taxonomy" id="1505037"/>
    <lineage>
        <taxon>Bacteria</taxon>
        <taxon>Pseudomonadati</taxon>
        <taxon>Pseudomonadota</taxon>
        <taxon>Alphaproteobacteria</taxon>
        <taxon>Emcibacterales</taxon>
        <taxon>Emcibacteraceae</taxon>
        <taxon>Emcibacter</taxon>
    </lineage>
</organism>
<dbReference type="InterPro" id="IPR029058">
    <property type="entry name" value="AB_hydrolase_fold"/>
</dbReference>
<dbReference type="GO" id="GO:0046872">
    <property type="term" value="F:metal ion binding"/>
    <property type="evidence" value="ECO:0007669"/>
    <property type="project" value="UniProtKB-KW"/>
</dbReference>
<comment type="caution">
    <text evidence="9">The sequence shown here is derived from an EMBL/GenBank/DDBJ whole genome shotgun (WGS) entry which is preliminary data.</text>
</comment>
<dbReference type="OrthoDB" id="7197884at2"/>
<reference evidence="10" key="1">
    <citation type="submission" date="2019-06" db="EMBL/GenBank/DDBJ databases">
        <title>The complete genome of Emcibacter congregatus ZYLT.</title>
        <authorList>
            <person name="Zhao Z."/>
        </authorList>
    </citation>
    <scope>NUCLEOTIDE SEQUENCE [LARGE SCALE GENOMIC DNA]</scope>
    <source>
        <strain evidence="10">MCCC 1A06723</strain>
    </source>
</reference>
<evidence type="ECO:0000256" key="4">
    <source>
        <dbReference type="ARBA" id="ARBA00022729"/>
    </source>
</evidence>
<evidence type="ECO:0000256" key="8">
    <source>
        <dbReference type="SAM" id="SignalP"/>
    </source>
</evidence>
<evidence type="ECO:0000256" key="6">
    <source>
        <dbReference type="ARBA" id="ARBA00022837"/>
    </source>
</evidence>
<proteinExistence type="inferred from homology"/>
<comment type="similarity">
    <text evidence="1">Belongs to the tannase family.</text>
</comment>
<keyword evidence="3" id="KW-0479">Metal-binding</keyword>
<dbReference type="InterPro" id="IPR011118">
    <property type="entry name" value="Tannase/feruloyl_esterase"/>
</dbReference>
<dbReference type="Proteomes" id="UP000319148">
    <property type="component" value="Unassembled WGS sequence"/>
</dbReference>
<evidence type="ECO:0000313" key="9">
    <source>
        <dbReference type="EMBL" id="TPD57866.1"/>
    </source>
</evidence>
<name>A0A501PD29_9PROT</name>
<evidence type="ECO:0000256" key="7">
    <source>
        <dbReference type="ARBA" id="ARBA00023157"/>
    </source>
</evidence>
<protein>
    <submittedName>
        <fullName evidence="9">Tannase/feruloyl esterase family alpha/beta hydrolase</fullName>
    </submittedName>
</protein>
<evidence type="ECO:0000256" key="3">
    <source>
        <dbReference type="ARBA" id="ARBA00022723"/>
    </source>
</evidence>
<dbReference type="Pfam" id="PF07519">
    <property type="entry name" value="Tannase"/>
    <property type="match status" value="1"/>
</dbReference>
<evidence type="ECO:0000256" key="2">
    <source>
        <dbReference type="ARBA" id="ARBA00022487"/>
    </source>
</evidence>
<dbReference type="PANTHER" id="PTHR33938:SF15">
    <property type="entry name" value="FERULOYL ESTERASE B-RELATED"/>
    <property type="match status" value="1"/>
</dbReference>
<gene>
    <name evidence="9" type="ORF">FIV46_17360</name>
</gene>
<keyword evidence="5 9" id="KW-0378">Hydrolase</keyword>
<evidence type="ECO:0000256" key="5">
    <source>
        <dbReference type="ARBA" id="ARBA00022801"/>
    </source>
</evidence>
<dbReference type="SUPFAM" id="SSF53474">
    <property type="entry name" value="alpha/beta-Hydrolases"/>
    <property type="match status" value="1"/>
</dbReference>
<dbReference type="EMBL" id="VFIY01000018">
    <property type="protein sequence ID" value="TPD57866.1"/>
    <property type="molecule type" value="Genomic_DNA"/>
</dbReference>
<accession>A0A501PD29</accession>
<evidence type="ECO:0000313" key="10">
    <source>
        <dbReference type="Proteomes" id="UP000319148"/>
    </source>
</evidence>
<dbReference type="Gene3D" id="3.40.50.1820">
    <property type="entry name" value="alpha/beta hydrolase"/>
    <property type="match status" value="1"/>
</dbReference>
<keyword evidence="7" id="KW-1015">Disulfide bond</keyword>